<organism evidence="2 3">
    <name type="scientific">Galbitalea soli</name>
    <dbReference type="NCBI Taxonomy" id="1268042"/>
    <lineage>
        <taxon>Bacteria</taxon>
        <taxon>Bacillati</taxon>
        <taxon>Actinomycetota</taxon>
        <taxon>Actinomycetes</taxon>
        <taxon>Micrococcales</taxon>
        <taxon>Microbacteriaceae</taxon>
        <taxon>Galbitalea</taxon>
    </lineage>
</organism>
<dbReference type="EMBL" id="JAAGWZ010000001">
    <property type="protein sequence ID" value="NEM89911.1"/>
    <property type="molecule type" value="Genomic_DNA"/>
</dbReference>
<evidence type="ECO:0000313" key="2">
    <source>
        <dbReference type="EMBL" id="NEM89911.1"/>
    </source>
</evidence>
<keyword evidence="1" id="KW-0472">Membrane</keyword>
<dbReference type="Proteomes" id="UP000479756">
    <property type="component" value="Unassembled WGS sequence"/>
</dbReference>
<dbReference type="RefSeq" id="WP_163471599.1">
    <property type="nucleotide sequence ID" value="NZ_JAAGWZ010000001.1"/>
</dbReference>
<dbReference type="AlphaFoldDB" id="A0A7C9PLB6"/>
<keyword evidence="3" id="KW-1185">Reference proteome</keyword>
<evidence type="ECO:0000313" key="3">
    <source>
        <dbReference type="Proteomes" id="UP000479756"/>
    </source>
</evidence>
<sequence>MSDPGVAPRRTRRRSTTAADWVALVLAVIAPPLGVVVALVDIIASSRMRGWSSNLAKSALGIAIALSLVVAGGVVVLQGIAADRARAQASLAAAAPLCALLTASPATLDSPTFGWPAPEESIPQSIAAMRAFDVAWQRNVAAAPAGVKRSVQLVESAAHGIITSVTATQTLDDAANVGLMQQAAAASGLNNWADEYCTG</sequence>
<keyword evidence="1" id="KW-1133">Transmembrane helix</keyword>
<accession>A0A7C9PLB6</accession>
<comment type="caution">
    <text evidence="2">The sequence shown here is derived from an EMBL/GenBank/DDBJ whole genome shotgun (WGS) entry which is preliminary data.</text>
</comment>
<name>A0A7C9PLB6_9MICO</name>
<evidence type="ECO:0000256" key="1">
    <source>
        <dbReference type="SAM" id="Phobius"/>
    </source>
</evidence>
<reference evidence="2 3" key="1">
    <citation type="journal article" date="2014" name="Int. J. Syst. Evol. Microbiol.">
        <title>Description of Galbitalea soli gen. nov., sp. nov., and Frondihabitans sucicola sp. nov.</title>
        <authorList>
            <person name="Kim S.J."/>
            <person name="Lim J.M."/>
            <person name="Ahn J.H."/>
            <person name="Weon H.Y."/>
            <person name="Hamada M."/>
            <person name="Suzuki K."/>
            <person name="Ahn T.Y."/>
            <person name="Kwon S.W."/>
        </authorList>
    </citation>
    <scope>NUCLEOTIDE SEQUENCE [LARGE SCALE GENOMIC DNA]</scope>
    <source>
        <strain evidence="2 3">NBRC 108727</strain>
    </source>
</reference>
<feature type="transmembrane region" description="Helical" evidence="1">
    <location>
        <begin position="55"/>
        <end position="77"/>
    </location>
</feature>
<protein>
    <submittedName>
        <fullName evidence="2">Uncharacterized protein</fullName>
    </submittedName>
</protein>
<feature type="transmembrane region" description="Helical" evidence="1">
    <location>
        <begin position="21"/>
        <end position="43"/>
    </location>
</feature>
<gene>
    <name evidence="2" type="ORF">G3T37_00890</name>
</gene>
<proteinExistence type="predicted"/>
<keyword evidence="1" id="KW-0812">Transmembrane</keyword>